<dbReference type="Proteomes" id="UP000574769">
    <property type="component" value="Unassembled WGS sequence"/>
</dbReference>
<dbReference type="Pfam" id="PF10983">
    <property type="entry name" value="DUF2793"/>
    <property type="match status" value="1"/>
</dbReference>
<organism evidence="1 2">
    <name type="scientific">Sphingomonas abaci</name>
    <dbReference type="NCBI Taxonomy" id="237611"/>
    <lineage>
        <taxon>Bacteria</taxon>
        <taxon>Pseudomonadati</taxon>
        <taxon>Pseudomonadota</taxon>
        <taxon>Alphaproteobacteria</taxon>
        <taxon>Sphingomonadales</taxon>
        <taxon>Sphingomonadaceae</taxon>
        <taxon>Sphingomonas</taxon>
    </lineage>
</organism>
<comment type="caution">
    <text evidence="1">The sequence shown here is derived from an EMBL/GenBank/DDBJ whole genome shotgun (WGS) entry which is preliminary data.</text>
</comment>
<accession>A0A7W7AND3</accession>
<sequence length="145" mass="14883">MATTTRLGLPLLEAGQAQKEIWHNEALALIDLAVQAEVLAVGLDAPPGAPVTGACWVVGARPTGAWQGQAGALAGWTDGGWRFVTPVEGMATWDRGTRTLVRYADGRWRAAAAVASPSGGATIDAEARSALADLLAALRAQGVIA</sequence>
<gene>
    <name evidence="1" type="ORF">GGQ96_003487</name>
</gene>
<reference evidence="1 2" key="1">
    <citation type="submission" date="2020-08" db="EMBL/GenBank/DDBJ databases">
        <title>Genomic Encyclopedia of Type Strains, Phase IV (KMG-IV): sequencing the most valuable type-strain genomes for metagenomic binning, comparative biology and taxonomic classification.</title>
        <authorList>
            <person name="Goeker M."/>
        </authorList>
    </citation>
    <scope>NUCLEOTIDE SEQUENCE [LARGE SCALE GENOMIC DNA]</scope>
    <source>
        <strain evidence="1 2">DSM 15867</strain>
    </source>
</reference>
<dbReference type="AlphaFoldDB" id="A0A7W7AND3"/>
<keyword evidence="2" id="KW-1185">Reference proteome</keyword>
<protein>
    <recommendedName>
        <fullName evidence="3">DUF2793 domain-containing protein</fullName>
    </recommendedName>
</protein>
<evidence type="ECO:0008006" key="3">
    <source>
        <dbReference type="Google" id="ProtNLM"/>
    </source>
</evidence>
<dbReference type="InterPro" id="IPR021251">
    <property type="entry name" value="DUF2793"/>
</dbReference>
<name>A0A7W7AND3_9SPHN</name>
<proteinExistence type="predicted"/>
<dbReference type="EMBL" id="JACHNY010000009">
    <property type="protein sequence ID" value="MBB4619334.1"/>
    <property type="molecule type" value="Genomic_DNA"/>
</dbReference>
<evidence type="ECO:0000313" key="1">
    <source>
        <dbReference type="EMBL" id="MBB4619334.1"/>
    </source>
</evidence>
<evidence type="ECO:0000313" key="2">
    <source>
        <dbReference type="Proteomes" id="UP000574769"/>
    </source>
</evidence>